<name>A0A0H2VTK4_SHIFL</name>
<evidence type="ECO:0000313" key="2">
    <source>
        <dbReference type="Proteomes" id="UP000002673"/>
    </source>
</evidence>
<organism evidence="1 2">
    <name type="scientific">Shigella flexneri</name>
    <dbReference type="NCBI Taxonomy" id="623"/>
    <lineage>
        <taxon>Bacteria</taxon>
        <taxon>Pseudomonadati</taxon>
        <taxon>Pseudomonadota</taxon>
        <taxon>Gammaproteobacteria</taxon>
        <taxon>Enterobacterales</taxon>
        <taxon>Enterobacteriaceae</taxon>
        <taxon>Shigella</taxon>
    </lineage>
</organism>
<evidence type="ECO:0000313" key="1">
    <source>
        <dbReference type="EMBL" id="AAP16044.1"/>
    </source>
</evidence>
<sequence>MLLPWLFPQTKRNNFAAKVNSENQEKLLILRKEDASASSGQSELSLVQMGLKQVVASSFWLVFEFQHFKVGCNAARKFPVNGIANAQPQQCGTYRSHNGKLSIAIGHFCRIHQRAHTHFAIAKIAEFNPAVHCHHVVWHLFWRTHLGAIQLCV</sequence>
<dbReference type="EMBL" id="AE014073">
    <property type="protein sequence ID" value="AAP16044.1"/>
    <property type="molecule type" value="Genomic_DNA"/>
</dbReference>
<reference evidence="1 2" key="1">
    <citation type="journal article" date="2003" name="Infect. Immun.">
        <title>Complete genome sequence and comparative genomics of Shigella flexneri serotype 2a strain 2457T.</title>
        <authorList>
            <person name="Wei J."/>
            <person name="Goldberg M.B."/>
            <person name="Burland V."/>
            <person name="Venkatesan M.M."/>
            <person name="Deng W."/>
            <person name="Fournier G."/>
            <person name="Mayhew G.F."/>
            <person name="Plunkett G.III."/>
            <person name="Rose D.J."/>
            <person name="Darling A."/>
            <person name="Mau B."/>
            <person name="Perna N.T."/>
            <person name="Payne S.M."/>
            <person name="Runyen-Janecky L.J."/>
            <person name="Zhou S."/>
            <person name="Schwartz D.C."/>
            <person name="Blattner F.R."/>
        </authorList>
    </citation>
    <scope>NUCLEOTIDE SEQUENCE [LARGE SCALE GENOMIC DNA]</scope>
    <source>
        <strain evidence="2">ATCC 700930 / 2457T / Serotype 2a</strain>
    </source>
</reference>
<accession>A0A0H2VTK4</accession>
<protein>
    <submittedName>
        <fullName evidence="1">Uncharacterized protein</fullName>
    </submittedName>
</protein>
<proteinExistence type="predicted"/>
<dbReference type="OMA" id="SIAVGHF"/>
<dbReference type="Proteomes" id="UP000002673">
    <property type="component" value="Chromosome"/>
</dbReference>
<dbReference type="HOGENOM" id="CLU_1967078_0_0_6"/>
<gene>
    <name evidence="1" type="ordered locus">S0533</name>
</gene>
<dbReference type="AlphaFoldDB" id="A0A0H2VTK4"/>
<dbReference type="KEGG" id="sfx:S0533"/>